<feature type="domain" description="PTS EIIA type-2" evidence="3">
    <location>
        <begin position="486"/>
        <end position="625"/>
    </location>
</feature>
<dbReference type="PROSITE" id="PS51372">
    <property type="entry name" value="PRD_2"/>
    <property type="match status" value="1"/>
</dbReference>
<evidence type="ECO:0000259" key="3">
    <source>
        <dbReference type="PROSITE" id="PS51094"/>
    </source>
</evidence>
<evidence type="ECO:0000259" key="4">
    <source>
        <dbReference type="PROSITE" id="PS51099"/>
    </source>
</evidence>
<dbReference type="Gene3D" id="1.10.1790.10">
    <property type="entry name" value="PRD domain"/>
    <property type="match status" value="1"/>
</dbReference>
<evidence type="ECO:0000256" key="1">
    <source>
        <dbReference type="ARBA" id="ARBA00022679"/>
    </source>
</evidence>
<reference evidence="6 7" key="1">
    <citation type="submission" date="2023-02" db="EMBL/GenBank/DDBJ databases">
        <title>Comparative genomics and fermentation flavor characterization of five lactic acid bacteria reveal flavor biosynthesis metabolic pathways in fermented muskmelon puree.</title>
        <authorList>
            <person name="Yuan L."/>
            <person name="Li M."/>
            <person name="Xu X."/>
            <person name="Lao F."/>
            <person name="Wu J."/>
        </authorList>
    </citation>
    <scope>NUCLEOTIDE SEQUENCE [LARGE SCALE GENOMIC DNA]</scope>
    <source>
        <strain evidence="6 7">Ca-4</strain>
    </source>
</reference>
<dbReference type="InterPro" id="IPR036388">
    <property type="entry name" value="WH-like_DNA-bd_sf"/>
</dbReference>
<evidence type="ECO:0000313" key="7">
    <source>
        <dbReference type="Proteomes" id="UP001214131"/>
    </source>
</evidence>
<dbReference type="SUPFAM" id="SSF52794">
    <property type="entry name" value="PTS system IIB component-like"/>
    <property type="match status" value="1"/>
</dbReference>
<protein>
    <submittedName>
        <fullName evidence="6">PTS sugar transporter subunit IIA</fullName>
    </submittedName>
</protein>
<dbReference type="InterPro" id="IPR011608">
    <property type="entry name" value="PRD"/>
</dbReference>
<dbReference type="InterPro" id="IPR013196">
    <property type="entry name" value="HTH_11"/>
</dbReference>
<dbReference type="InterPro" id="IPR036634">
    <property type="entry name" value="PRD_sf"/>
</dbReference>
<keyword evidence="1" id="KW-0808">Transferase</keyword>
<evidence type="ECO:0000259" key="5">
    <source>
        <dbReference type="PROSITE" id="PS51372"/>
    </source>
</evidence>
<keyword evidence="2" id="KW-0677">Repeat</keyword>
<dbReference type="Pfam" id="PF08279">
    <property type="entry name" value="HTH_11"/>
    <property type="match status" value="1"/>
</dbReference>
<dbReference type="Pfam" id="PF00359">
    <property type="entry name" value="PTS_EIIA_2"/>
    <property type="match status" value="1"/>
</dbReference>
<dbReference type="Gene3D" id="1.10.10.10">
    <property type="entry name" value="Winged helix-like DNA-binding domain superfamily/Winged helix DNA-binding domain"/>
    <property type="match status" value="1"/>
</dbReference>
<dbReference type="SUPFAM" id="SSF63520">
    <property type="entry name" value="PTS-regulatory domain, PRD"/>
    <property type="match status" value="1"/>
</dbReference>
<organism evidence="6 7">
    <name type="scientific">Pediococcus pentosaceus</name>
    <dbReference type="NCBI Taxonomy" id="1255"/>
    <lineage>
        <taxon>Bacteria</taxon>
        <taxon>Bacillati</taxon>
        <taxon>Bacillota</taxon>
        <taxon>Bacilli</taxon>
        <taxon>Lactobacillales</taxon>
        <taxon>Lactobacillaceae</taxon>
        <taxon>Pediococcus</taxon>
    </lineage>
</organism>
<gene>
    <name evidence="6" type="ORF">PWB86_04215</name>
</gene>
<keyword evidence="6" id="KW-0813">Transport</keyword>
<dbReference type="PROSITE" id="PS51099">
    <property type="entry name" value="PTS_EIIB_TYPE_2"/>
    <property type="match status" value="1"/>
</dbReference>
<dbReference type="InterPro" id="IPR036095">
    <property type="entry name" value="PTS_EIIB-like_sf"/>
</dbReference>
<proteinExistence type="predicted"/>
<dbReference type="Pfam" id="PF00874">
    <property type="entry name" value="PRD"/>
    <property type="match status" value="1"/>
</dbReference>
<dbReference type="InterPro" id="IPR013011">
    <property type="entry name" value="PTS_EIIB_2"/>
</dbReference>
<dbReference type="PANTHER" id="PTHR30185">
    <property type="entry name" value="CRYPTIC BETA-GLUCOSIDE BGL OPERON ANTITERMINATOR"/>
    <property type="match status" value="1"/>
</dbReference>
<dbReference type="Gene3D" id="3.40.930.10">
    <property type="entry name" value="Mannitol-specific EII, Chain A"/>
    <property type="match status" value="1"/>
</dbReference>
<feature type="domain" description="PRD" evidence="5">
    <location>
        <begin position="273"/>
        <end position="380"/>
    </location>
</feature>
<feature type="domain" description="PTS EIIB type-2" evidence="4">
    <location>
        <begin position="386"/>
        <end position="475"/>
    </location>
</feature>
<dbReference type="EMBL" id="CP118739">
    <property type="protein sequence ID" value="WEA58074.1"/>
    <property type="molecule type" value="Genomic_DNA"/>
</dbReference>
<dbReference type="InterPro" id="IPR002178">
    <property type="entry name" value="PTS_EIIA_type-2_dom"/>
</dbReference>
<dbReference type="RefSeq" id="WP_259765203.1">
    <property type="nucleotide sequence ID" value="NZ_CP023008.1"/>
</dbReference>
<dbReference type="Proteomes" id="UP001214131">
    <property type="component" value="Chromosome"/>
</dbReference>
<dbReference type="SUPFAM" id="SSF55804">
    <property type="entry name" value="Phoshotransferase/anion transport protein"/>
    <property type="match status" value="1"/>
</dbReference>
<evidence type="ECO:0000256" key="2">
    <source>
        <dbReference type="ARBA" id="ARBA00022737"/>
    </source>
</evidence>
<name>A0ABD7X9B2_PEDPE</name>
<sequence>MRTYQILKSLAENQDHFLSISYFMEMLGVSKRTIQSEISYLKKGGKDKGYKIGNSLGKGYFIEISDQEKFEDYLNDLDNEDFDKKERTIINEELSELLAAGDSYITVIEMASKMHLSKTLLYEKNKIIAEYLNSYGLVFERKSHYGIKIKGISSNIKKLMFDLYLDRVQKFSSIVDEKLGKFDGVEELIEESIAKNNLNVGYYEFQEMISWLKVSVFYQIVYEDPGKQAVEYPGTFYEILRYINSKYGVWIPKSDIHNFTEKITHAESKEININKKELKQYLITFFKEIDVKNSTDYSGDIEFISNLLKHLEFLIERLNQQVSYKNPLLLELCIEYSRVFDIVLKFSKMLEEKLGYKISNDELGFIAVHFLNHMEKEKVKRINKYKKVAIICTTGGGISNFIRNKIMTIFPKSEIDTFSFYQNSQIRDFEPNIIFSVIPLKESFDVPIIYIKELLTDKDLEDIREMLFLEKENIGAVREKDKKSFTNLLIEDMFSISKETNYKKLLSNMAEELEDKGYGDAKFRENVLRREKYMSTVYLNGIAMPHSIEINAKKSGIALKIIEPELIENNKKVKLVFMICLAKKNVDYYSAISSGIYKLMKNKVMISEICEKKDFYSTKNILKKLENL</sequence>
<evidence type="ECO:0000313" key="6">
    <source>
        <dbReference type="EMBL" id="WEA58074.1"/>
    </source>
</evidence>
<dbReference type="InterPro" id="IPR016152">
    <property type="entry name" value="PTrfase/Anion_transptr"/>
</dbReference>
<keyword evidence="6" id="KW-0762">Sugar transport</keyword>
<dbReference type="CDD" id="cd05568">
    <property type="entry name" value="PTS_IIB_bgl_like"/>
    <property type="match status" value="1"/>
</dbReference>
<dbReference type="GO" id="GO:0016740">
    <property type="term" value="F:transferase activity"/>
    <property type="evidence" value="ECO:0007669"/>
    <property type="project" value="UniProtKB-KW"/>
</dbReference>
<dbReference type="AlphaFoldDB" id="A0ABD7X9B2"/>
<accession>A0ABD7X9B2</accession>
<dbReference type="PROSITE" id="PS51094">
    <property type="entry name" value="PTS_EIIA_TYPE_2"/>
    <property type="match status" value="1"/>
</dbReference>
<dbReference type="Gene3D" id="3.40.50.2300">
    <property type="match status" value="1"/>
</dbReference>
<dbReference type="InterPro" id="IPR050661">
    <property type="entry name" value="BglG_antiterminators"/>
</dbReference>
<dbReference type="PANTHER" id="PTHR30185:SF13">
    <property type="entry name" value="LICABCH OPERON REGULATOR-RELATED"/>
    <property type="match status" value="1"/>
</dbReference>